<dbReference type="EMBL" id="DSTK01000013">
    <property type="protein sequence ID" value="HFK96461.1"/>
    <property type="molecule type" value="Genomic_DNA"/>
</dbReference>
<proteinExistence type="predicted"/>
<dbReference type="SUPFAM" id="SSF53448">
    <property type="entry name" value="Nucleotide-diphospho-sugar transferases"/>
    <property type="match status" value="2"/>
</dbReference>
<accession>A0A832A227</accession>
<protein>
    <submittedName>
        <fullName evidence="1">DUF2064 domain-containing protein</fullName>
    </submittedName>
</protein>
<dbReference type="InterPro" id="IPR018641">
    <property type="entry name" value="Trfase_1_rSAM/seldom-assoc"/>
</dbReference>
<dbReference type="AlphaFoldDB" id="A0A832A227"/>
<gene>
    <name evidence="1" type="ORF">ENS06_03935</name>
</gene>
<organism evidence="1">
    <name type="scientific">Desulfacinum infernum</name>
    <dbReference type="NCBI Taxonomy" id="35837"/>
    <lineage>
        <taxon>Bacteria</taxon>
        <taxon>Pseudomonadati</taxon>
        <taxon>Thermodesulfobacteriota</taxon>
        <taxon>Syntrophobacteria</taxon>
        <taxon>Syntrophobacterales</taxon>
        <taxon>Syntrophobacteraceae</taxon>
        <taxon>Desulfacinum</taxon>
    </lineage>
</organism>
<evidence type="ECO:0000313" key="1">
    <source>
        <dbReference type="EMBL" id="HFK96461.1"/>
    </source>
</evidence>
<dbReference type="InterPro" id="IPR029044">
    <property type="entry name" value="Nucleotide-diphossugar_trans"/>
</dbReference>
<sequence length="444" mass="50020">MDRKALIVFARYPEPGKVKTRLASTLGAEAACDLYEMLLRYTLGVVHDFSRRCPETAVFVAVSPEERLEAFRRRFGVPWPIVPQKGDHLGRRMAEAFADLFHRGYGAVVLVGSDIFDLSPNDLGDAFRILESRNAVLGPARDGGFYAIGLHPPCPRIFETPSWGTADVFHRTRTSLERLGRSVALLPVRTDIDRPEDLSSLDRHWAFSNPVSVIVPTTAPRAALRPWVETLQRLLWPQDTVCVVHGSPSPPLTEGERENGLLWVESALGRGLQMNAGVRASPGRILWFLHDDCVPNFAAAYRVRTIARDERFALGCFRLAFSPTNRALNAIAAWANLRTRLFRLPYGDQGLFCRRHTFHAVGGFRRPYLMEDVDFVRSCRRLGRLLVVPDVLSTSPRRYLAEGLLRTSLRNHATLFAHFLGVSNAVLYRRYYGTAAQRRDRQGS</sequence>
<dbReference type="Pfam" id="PF09837">
    <property type="entry name" value="DUF2064"/>
    <property type="match status" value="1"/>
</dbReference>
<dbReference type="NCBIfam" id="TIGR04282">
    <property type="entry name" value="glyco_like_cofC"/>
    <property type="match status" value="1"/>
</dbReference>
<comment type="caution">
    <text evidence="1">The sequence shown here is derived from an EMBL/GenBank/DDBJ whole genome shotgun (WGS) entry which is preliminary data.</text>
</comment>
<reference evidence="1" key="1">
    <citation type="journal article" date="2020" name="mSystems">
        <title>Genome- and Community-Level Interaction Insights into Carbon Utilization and Element Cycling Functions of Hydrothermarchaeota in Hydrothermal Sediment.</title>
        <authorList>
            <person name="Zhou Z."/>
            <person name="Liu Y."/>
            <person name="Xu W."/>
            <person name="Pan J."/>
            <person name="Luo Z.H."/>
            <person name="Li M."/>
        </authorList>
    </citation>
    <scope>NUCLEOTIDE SEQUENCE [LARGE SCALE GENOMIC DNA]</scope>
    <source>
        <strain evidence="1">SpSt-456</strain>
    </source>
</reference>
<dbReference type="Gene3D" id="3.90.550.10">
    <property type="entry name" value="Spore Coat Polysaccharide Biosynthesis Protein SpsA, Chain A"/>
    <property type="match status" value="1"/>
</dbReference>
<dbReference type="PANTHER" id="PTHR36529">
    <property type="entry name" value="SLL1095 PROTEIN"/>
    <property type="match status" value="1"/>
</dbReference>
<name>A0A832A227_9BACT</name>
<dbReference type="PANTHER" id="PTHR36529:SF1">
    <property type="entry name" value="GLYCOSYLTRANSFERASE"/>
    <property type="match status" value="1"/>
</dbReference>